<comment type="caution">
    <text evidence="7">The sequence shown here is derived from an EMBL/GenBank/DDBJ whole genome shotgun (WGS) entry which is preliminary data.</text>
</comment>
<dbReference type="PRINTS" id="PR00420">
    <property type="entry name" value="RNGMNOXGNASE"/>
</dbReference>
<feature type="domain" description="FAD-binding" evidence="6">
    <location>
        <begin position="3"/>
        <end position="359"/>
    </location>
</feature>
<keyword evidence="5" id="KW-0503">Monooxygenase</keyword>
<dbReference type="Proteomes" id="UP000249135">
    <property type="component" value="Unassembled WGS sequence"/>
</dbReference>
<keyword evidence="3" id="KW-0274">FAD</keyword>
<sequence>MTLQILIAGGGIGGLAAALALAQQGHRAEVLEQAPAFGEVGAGIQLGPNVTRRLRALGLHEGLARITARPEMLRVRSAHDGLELARLPFDDAFRRRYGAPYLCVHRADLHALLLEAVRTGAAAAQVGLHNDARVLHVSTRGGEAVCAESSRARAWEGDALVGADGLWSHVRTALAENDPPPLATGHTAWRALVPQADLPVALRSTRVEVWLGARLHAVAYPVRGGDWLNVVVLAETAPPGDAQRAQDWDQAASLASLQRATGRTSPQLQALLEAMPGWRAWSLHDRPPLTGPGQMANERIALLGDAAHPMLPYLAQGAGMAIEDALALAEALKGVARAEVPAALARYADGRWARNARVQARARRNGEIFHATGPVRLGRDLTLRLGGAKVLDVPWLYAG</sequence>
<organism evidence="7 8">
    <name type="scientific">Variovorax paradoxus</name>
    <dbReference type="NCBI Taxonomy" id="34073"/>
    <lineage>
        <taxon>Bacteria</taxon>
        <taxon>Pseudomonadati</taxon>
        <taxon>Pseudomonadota</taxon>
        <taxon>Betaproteobacteria</taxon>
        <taxon>Burkholderiales</taxon>
        <taxon>Comamonadaceae</taxon>
        <taxon>Variovorax</taxon>
    </lineage>
</organism>
<evidence type="ECO:0000256" key="2">
    <source>
        <dbReference type="ARBA" id="ARBA00022630"/>
    </source>
</evidence>
<dbReference type="InterPro" id="IPR036188">
    <property type="entry name" value="FAD/NAD-bd_sf"/>
</dbReference>
<evidence type="ECO:0000313" key="7">
    <source>
        <dbReference type="EMBL" id="PZQ75270.1"/>
    </source>
</evidence>
<evidence type="ECO:0000256" key="1">
    <source>
        <dbReference type="ARBA" id="ARBA00001974"/>
    </source>
</evidence>
<dbReference type="GO" id="GO:0004497">
    <property type="term" value="F:monooxygenase activity"/>
    <property type="evidence" value="ECO:0007669"/>
    <property type="project" value="UniProtKB-KW"/>
</dbReference>
<dbReference type="Gene3D" id="3.50.50.60">
    <property type="entry name" value="FAD/NAD(P)-binding domain"/>
    <property type="match status" value="1"/>
</dbReference>
<keyword evidence="4" id="KW-0560">Oxidoreductase</keyword>
<dbReference type="SUPFAM" id="SSF54373">
    <property type="entry name" value="FAD-linked reductases, C-terminal domain"/>
    <property type="match status" value="1"/>
</dbReference>
<evidence type="ECO:0000256" key="3">
    <source>
        <dbReference type="ARBA" id="ARBA00022827"/>
    </source>
</evidence>
<gene>
    <name evidence="7" type="ORF">DI563_10095</name>
</gene>
<dbReference type="AlphaFoldDB" id="A0A2W5SKA6"/>
<dbReference type="PANTHER" id="PTHR13789:SF318">
    <property type="entry name" value="GERANYLGERANYL DIPHOSPHATE REDUCTASE"/>
    <property type="match status" value="1"/>
</dbReference>
<dbReference type="InterPro" id="IPR050493">
    <property type="entry name" value="FAD-dep_Monooxygenase_BioMet"/>
</dbReference>
<evidence type="ECO:0000256" key="5">
    <source>
        <dbReference type="ARBA" id="ARBA00023033"/>
    </source>
</evidence>
<name>A0A2W5SKA6_VARPD</name>
<dbReference type="PANTHER" id="PTHR13789">
    <property type="entry name" value="MONOOXYGENASE"/>
    <property type="match status" value="1"/>
</dbReference>
<dbReference type="EMBL" id="QFPP01000094">
    <property type="protein sequence ID" value="PZQ75270.1"/>
    <property type="molecule type" value="Genomic_DNA"/>
</dbReference>
<dbReference type="GO" id="GO:0071949">
    <property type="term" value="F:FAD binding"/>
    <property type="evidence" value="ECO:0007669"/>
    <property type="project" value="InterPro"/>
</dbReference>
<dbReference type="Pfam" id="PF01494">
    <property type="entry name" value="FAD_binding_3"/>
    <property type="match status" value="1"/>
</dbReference>
<protein>
    <submittedName>
        <fullName evidence="7">FAD-dependent oxidoreductase</fullName>
    </submittedName>
</protein>
<dbReference type="SUPFAM" id="SSF51905">
    <property type="entry name" value="FAD/NAD(P)-binding domain"/>
    <property type="match status" value="1"/>
</dbReference>
<accession>A0A2W5SKA6</accession>
<evidence type="ECO:0000256" key="4">
    <source>
        <dbReference type="ARBA" id="ARBA00023002"/>
    </source>
</evidence>
<evidence type="ECO:0000313" key="8">
    <source>
        <dbReference type="Proteomes" id="UP000249135"/>
    </source>
</evidence>
<keyword evidence="2" id="KW-0285">Flavoprotein</keyword>
<proteinExistence type="predicted"/>
<evidence type="ECO:0000259" key="6">
    <source>
        <dbReference type="Pfam" id="PF01494"/>
    </source>
</evidence>
<dbReference type="InterPro" id="IPR002938">
    <property type="entry name" value="FAD-bd"/>
</dbReference>
<comment type="cofactor">
    <cofactor evidence="1">
        <name>FAD</name>
        <dbReference type="ChEBI" id="CHEBI:57692"/>
    </cofactor>
</comment>
<reference evidence="7 8" key="1">
    <citation type="submission" date="2017-08" db="EMBL/GenBank/DDBJ databases">
        <title>Infants hospitalized years apart are colonized by the same room-sourced microbial strains.</title>
        <authorList>
            <person name="Brooks B."/>
            <person name="Olm M.R."/>
            <person name="Firek B.A."/>
            <person name="Baker R."/>
            <person name="Thomas B.C."/>
            <person name="Morowitz M.J."/>
            <person name="Banfield J.F."/>
        </authorList>
    </citation>
    <scope>NUCLEOTIDE SEQUENCE [LARGE SCALE GENOMIC DNA]</scope>
    <source>
        <strain evidence="7">S2_005_003_R2_41</strain>
    </source>
</reference>